<keyword evidence="1 10" id="KW-0436">Ligase</keyword>
<accession>A0A939BUW9</accession>
<keyword evidence="11" id="KW-1185">Reference proteome</keyword>
<keyword evidence="6" id="KW-0342">GTP-binding</keyword>
<evidence type="ECO:0000256" key="1">
    <source>
        <dbReference type="ARBA" id="ARBA00022598"/>
    </source>
</evidence>
<feature type="domain" description="Coenzyme F420:L-glutamate ligase-like" evidence="9">
    <location>
        <begin position="10"/>
        <end position="66"/>
    </location>
</feature>
<sequence>MRVLAPGGLGEVRAGDDLAALLLAVLHPDHHPDDGDVADAAAGLRDGDIVVVTSKVVSKAEGRVVAGERERWIDAETQRVVATRGATRIVRNRLGLTMAAAGVDASNVAAGSLVLLPEDPDASARALRTAIAERTGLNVGVIVTDTAGRAWREGQTDIAIGAAGILVLESFAGVLDAHGNELAVTAPAVADQIASAVELAQGKLGGRPCGVLRGRADLVLPPGEHGTGAAALVRAEGGDLFGYGAREAIVRAVAGAAADQAPFGAPVTAEELLDALRRAGLEGHVVGPDEVRSPAARADLAAVVAFAHGWSPVEAPLGAPAGTPLGTPLGTPARDVAGADLRLRPGSP</sequence>
<proteinExistence type="predicted"/>
<dbReference type="EC" id="6.3.2.31" evidence="10"/>
<evidence type="ECO:0000256" key="5">
    <source>
        <dbReference type="ARBA" id="ARBA00022958"/>
    </source>
</evidence>
<dbReference type="GO" id="GO:0005525">
    <property type="term" value="F:GTP binding"/>
    <property type="evidence" value="ECO:0007669"/>
    <property type="project" value="UniProtKB-KW"/>
</dbReference>
<dbReference type="Proteomes" id="UP000663791">
    <property type="component" value="Unassembled WGS sequence"/>
</dbReference>
<evidence type="ECO:0000256" key="3">
    <source>
        <dbReference type="ARBA" id="ARBA00022741"/>
    </source>
</evidence>
<dbReference type="Gene3D" id="3.30.1330.100">
    <property type="entry name" value="CofE-like"/>
    <property type="match status" value="2"/>
</dbReference>
<feature type="region of interest" description="Disordered" evidence="8">
    <location>
        <begin position="319"/>
        <end position="348"/>
    </location>
</feature>
<dbReference type="InterPro" id="IPR002847">
    <property type="entry name" value="F420-0_gamma-glut_ligase-dom"/>
</dbReference>
<dbReference type="NCBIfam" id="TIGR01916">
    <property type="entry name" value="F420_cofE"/>
    <property type="match status" value="1"/>
</dbReference>
<organism evidence="10 11">
    <name type="scientific">Nocardioides faecalis</name>
    <dbReference type="NCBI Taxonomy" id="2803858"/>
    <lineage>
        <taxon>Bacteria</taxon>
        <taxon>Bacillati</taxon>
        <taxon>Actinomycetota</taxon>
        <taxon>Actinomycetes</taxon>
        <taxon>Propionibacteriales</taxon>
        <taxon>Nocardioidaceae</taxon>
        <taxon>Nocardioides</taxon>
    </lineage>
</organism>
<evidence type="ECO:0000313" key="11">
    <source>
        <dbReference type="Proteomes" id="UP000663791"/>
    </source>
</evidence>
<evidence type="ECO:0000256" key="8">
    <source>
        <dbReference type="SAM" id="MobiDB-lite"/>
    </source>
</evidence>
<protein>
    <submittedName>
        <fullName evidence="10">Coenzyme F420-0:L-glutamate ligase</fullName>
        <ecNumber evidence="10">6.3.2.31</ecNumber>
    </submittedName>
</protein>
<gene>
    <name evidence="10" type="primary">cofE</name>
    <name evidence="10" type="ORF">JK386_05375</name>
</gene>
<keyword evidence="3" id="KW-0547">Nucleotide-binding</keyword>
<dbReference type="GO" id="GO:0052618">
    <property type="term" value="F:coenzyme F420-0:L-glutamate ligase activity"/>
    <property type="evidence" value="ECO:0007669"/>
    <property type="project" value="UniProtKB-EC"/>
</dbReference>
<dbReference type="Pfam" id="PF01996">
    <property type="entry name" value="F420_ligase"/>
    <property type="match status" value="2"/>
</dbReference>
<dbReference type="EMBL" id="JAERTX010000004">
    <property type="protein sequence ID" value="MBM9459326.1"/>
    <property type="molecule type" value="Genomic_DNA"/>
</dbReference>
<keyword evidence="4" id="KW-0460">Magnesium</keyword>
<keyword evidence="5" id="KW-0630">Potassium</keyword>
<keyword evidence="2" id="KW-0479">Metal-binding</keyword>
<evidence type="ECO:0000256" key="2">
    <source>
        <dbReference type="ARBA" id="ARBA00022723"/>
    </source>
</evidence>
<evidence type="ECO:0000256" key="7">
    <source>
        <dbReference type="ARBA" id="ARBA00023211"/>
    </source>
</evidence>
<dbReference type="GO" id="GO:0046872">
    <property type="term" value="F:metal ion binding"/>
    <property type="evidence" value="ECO:0007669"/>
    <property type="project" value="UniProtKB-KW"/>
</dbReference>
<dbReference type="SUPFAM" id="SSF144010">
    <property type="entry name" value="CofE-like"/>
    <property type="match status" value="1"/>
</dbReference>
<keyword evidence="7" id="KW-0464">Manganese</keyword>
<evidence type="ECO:0000313" key="10">
    <source>
        <dbReference type="EMBL" id="MBM9459326.1"/>
    </source>
</evidence>
<dbReference type="AlphaFoldDB" id="A0A939BUW9"/>
<feature type="domain" description="Coenzyme F420:L-glutamate ligase-like" evidence="9">
    <location>
        <begin position="76"/>
        <end position="214"/>
    </location>
</feature>
<evidence type="ECO:0000259" key="9">
    <source>
        <dbReference type="Pfam" id="PF01996"/>
    </source>
</evidence>
<dbReference type="PANTHER" id="PTHR47917:SF1">
    <property type="entry name" value="COENZYME F420:L-GLUTAMATE LIGASE"/>
    <property type="match status" value="1"/>
</dbReference>
<dbReference type="InterPro" id="IPR008225">
    <property type="entry name" value="F420-0_g-glutamyl_ligase"/>
</dbReference>
<name>A0A939BUW9_9ACTN</name>
<dbReference type="PANTHER" id="PTHR47917">
    <property type="match status" value="1"/>
</dbReference>
<evidence type="ECO:0000256" key="6">
    <source>
        <dbReference type="ARBA" id="ARBA00023134"/>
    </source>
</evidence>
<evidence type="ECO:0000256" key="4">
    <source>
        <dbReference type="ARBA" id="ARBA00022842"/>
    </source>
</evidence>
<reference evidence="10" key="1">
    <citation type="submission" date="2021-01" db="EMBL/GenBank/DDBJ databases">
        <title>Novel species in genus Nocardioides.</title>
        <authorList>
            <person name="Zhang G."/>
        </authorList>
    </citation>
    <scope>NUCLEOTIDE SEQUENCE</scope>
    <source>
        <strain evidence="10">Zg-536</strain>
    </source>
</reference>
<comment type="caution">
    <text evidence="10">The sequence shown here is derived from an EMBL/GenBank/DDBJ whole genome shotgun (WGS) entry which is preliminary data.</text>
</comment>